<proteinExistence type="predicted"/>
<dbReference type="AlphaFoldDB" id="A0A5B6WTE3"/>
<keyword evidence="2" id="KW-1185">Reference proteome</keyword>
<comment type="caution">
    <text evidence="1">The sequence shown here is derived from an EMBL/GenBank/DDBJ whole genome shotgun (WGS) entry which is preliminary data.</text>
</comment>
<dbReference type="EMBL" id="SMMG02000002">
    <property type="protein sequence ID" value="KAA3485170.1"/>
    <property type="molecule type" value="Genomic_DNA"/>
</dbReference>
<organism evidence="1 2">
    <name type="scientific">Gossypium australe</name>
    <dbReference type="NCBI Taxonomy" id="47621"/>
    <lineage>
        <taxon>Eukaryota</taxon>
        <taxon>Viridiplantae</taxon>
        <taxon>Streptophyta</taxon>
        <taxon>Embryophyta</taxon>
        <taxon>Tracheophyta</taxon>
        <taxon>Spermatophyta</taxon>
        <taxon>Magnoliopsida</taxon>
        <taxon>eudicotyledons</taxon>
        <taxon>Gunneridae</taxon>
        <taxon>Pentapetalae</taxon>
        <taxon>rosids</taxon>
        <taxon>malvids</taxon>
        <taxon>Malvales</taxon>
        <taxon>Malvaceae</taxon>
        <taxon>Malvoideae</taxon>
        <taxon>Gossypium</taxon>
    </lineage>
</organism>
<gene>
    <name evidence="1" type="ORF">EPI10_007189</name>
</gene>
<dbReference type="OrthoDB" id="999895at2759"/>
<name>A0A5B6WTE3_9ROSI</name>
<evidence type="ECO:0000313" key="1">
    <source>
        <dbReference type="EMBL" id="KAA3485170.1"/>
    </source>
</evidence>
<dbReference type="InterPro" id="IPR036691">
    <property type="entry name" value="Endo/exonu/phosph_ase_sf"/>
</dbReference>
<evidence type="ECO:0000313" key="2">
    <source>
        <dbReference type="Proteomes" id="UP000325315"/>
    </source>
</evidence>
<dbReference type="SUPFAM" id="SSF56219">
    <property type="entry name" value="DNase I-like"/>
    <property type="match status" value="1"/>
</dbReference>
<dbReference type="Proteomes" id="UP000325315">
    <property type="component" value="Unassembled WGS sequence"/>
</dbReference>
<sequence>MVTLRSYSKWHVDVLAKENGVQEEWRFTGLYGSPYVRDQDVVWNLLKRLSHEGNFPWLVASDFNEIMYSFEKQEGIQGIKKEWRYSERQ</sequence>
<protein>
    <submittedName>
        <fullName evidence="1">Exo_endo_phos domain-containing protein</fullName>
    </submittedName>
</protein>
<reference evidence="2" key="1">
    <citation type="journal article" date="2019" name="Plant Biotechnol. J.">
        <title>Genome sequencing of the Australian wild diploid species Gossypium australe highlights disease resistance and delayed gland morphogenesis.</title>
        <authorList>
            <person name="Cai Y."/>
            <person name="Cai X."/>
            <person name="Wang Q."/>
            <person name="Wang P."/>
            <person name="Zhang Y."/>
            <person name="Cai C."/>
            <person name="Xu Y."/>
            <person name="Wang K."/>
            <person name="Zhou Z."/>
            <person name="Wang C."/>
            <person name="Geng S."/>
            <person name="Li B."/>
            <person name="Dong Q."/>
            <person name="Hou Y."/>
            <person name="Wang H."/>
            <person name="Ai P."/>
            <person name="Liu Z."/>
            <person name="Yi F."/>
            <person name="Sun M."/>
            <person name="An G."/>
            <person name="Cheng J."/>
            <person name="Zhang Y."/>
            <person name="Shi Q."/>
            <person name="Xie Y."/>
            <person name="Shi X."/>
            <person name="Chang Y."/>
            <person name="Huang F."/>
            <person name="Chen Y."/>
            <person name="Hong S."/>
            <person name="Mi L."/>
            <person name="Sun Q."/>
            <person name="Zhang L."/>
            <person name="Zhou B."/>
            <person name="Peng R."/>
            <person name="Zhang X."/>
            <person name="Liu F."/>
        </authorList>
    </citation>
    <scope>NUCLEOTIDE SEQUENCE [LARGE SCALE GENOMIC DNA]</scope>
    <source>
        <strain evidence="2">cv. PA1801</strain>
    </source>
</reference>
<accession>A0A5B6WTE3</accession>